<dbReference type="Proteomes" id="UP000325315">
    <property type="component" value="Unassembled WGS sequence"/>
</dbReference>
<accession>A0A5B6V4U5</accession>
<evidence type="ECO:0000256" key="1">
    <source>
        <dbReference type="SAM" id="MobiDB-lite"/>
    </source>
</evidence>
<organism evidence="3 4">
    <name type="scientific">Gossypium australe</name>
    <dbReference type="NCBI Taxonomy" id="47621"/>
    <lineage>
        <taxon>Eukaryota</taxon>
        <taxon>Viridiplantae</taxon>
        <taxon>Streptophyta</taxon>
        <taxon>Embryophyta</taxon>
        <taxon>Tracheophyta</taxon>
        <taxon>Spermatophyta</taxon>
        <taxon>Magnoliopsida</taxon>
        <taxon>eudicotyledons</taxon>
        <taxon>Gunneridae</taxon>
        <taxon>Pentapetalae</taxon>
        <taxon>rosids</taxon>
        <taxon>malvids</taxon>
        <taxon>Malvales</taxon>
        <taxon>Malvaceae</taxon>
        <taxon>Malvoideae</taxon>
        <taxon>Gossypium</taxon>
    </lineage>
</organism>
<sequence>MCLVTPAPPLAHPQPVPPLAHPPPVMPVAHPPPLSSQITSGDHASAKGGITLHVLSLVLLYFFAILSKFQLLPPNSQNKMCW</sequence>
<evidence type="ECO:0000313" key="3">
    <source>
        <dbReference type="EMBL" id="KAA3464148.1"/>
    </source>
</evidence>
<dbReference type="AlphaFoldDB" id="A0A5B6V4U5"/>
<feature type="region of interest" description="Disordered" evidence="1">
    <location>
        <begin position="1"/>
        <end position="41"/>
    </location>
</feature>
<keyword evidence="4" id="KW-1185">Reference proteome</keyword>
<proteinExistence type="predicted"/>
<dbReference type="EMBL" id="SMMG02000008">
    <property type="protein sequence ID" value="KAA3464148.1"/>
    <property type="molecule type" value="Genomic_DNA"/>
</dbReference>
<comment type="caution">
    <text evidence="3">The sequence shown here is derived from an EMBL/GenBank/DDBJ whole genome shotgun (WGS) entry which is preliminary data.</text>
</comment>
<dbReference type="OrthoDB" id="10044893at2759"/>
<protein>
    <submittedName>
        <fullName evidence="3">F-box protein SKIP14-like</fullName>
    </submittedName>
</protein>
<feature type="compositionally biased region" description="Pro residues" evidence="1">
    <location>
        <begin position="1"/>
        <end position="34"/>
    </location>
</feature>
<name>A0A5B6V4U5_9ROSI</name>
<gene>
    <name evidence="3" type="ORF">EPI10_008438</name>
</gene>
<reference evidence="4" key="1">
    <citation type="journal article" date="2019" name="Plant Biotechnol. J.">
        <title>Genome sequencing of the Australian wild diploid species Gossypium australe highlights disease resistance and delayed gland morphogenesis.</title>
        <authorList>
            <person name="Cai Y."/>
            <person name="Cai X."/>
            <person name="Wang Q."/>
            <person name="Wang P."/>
            <person name="Zhang Y."/>
            <person name="Cai C."/>
            <person name="Xu Y."/>
            <person name="Wang K."/>
            <person name="Zhou Z."/>
            <person name="Wang C."/>
            <person name="Geng S."/>
            <person name="Li B."/>
            <person name="Dong Q."/>
            <person name="Hou Y."/>
            <person name="Wang H."/>
            <person name="Ai P."/>
            <person name="Liu Z."/>
            <person name="Yi F."/>
            <person name="Sun M."/>
            <person name="An G."/>
            <person name="Cheng J."/>
            <person name="Zhang Y."/>
            <person name="Shi Q."/>
            <person name="Xie Y."/>
            <person name="Shi X."/>
            <person name="Chang Y."/>
            <person name="Huang F."/>
            <person name="Chen Y."/>
            <person name="Hong S."/>
            <person name="Mi L."/>
            <person name="Sun Q."/>
            <person name="Zhang L."/>
            <person name="Zhou B."/>
            <person name="Peng R."/>
            <person name="Zhang X."/>
            <person name="Liu F."/>
        </authorList>
    </citation>
    <scope>NUCLEOTIDE SEQUENCE [LARGE SCALE GENOMIC DNA]</scope>
    <source>
        <strain evidence="4">cv. PA1801</strain>
    </source>
</reference>
<evidence type="ECO:0000313" key="4">
    <source>
        <dbReference type="Proteomes" id="UP000325315"/>
    </source>
</evidence>
<keyword evidence="2" id="KW-0472">Membrane</keyword>
<keyword evidence="2" id="KW-1133">Transmembrane helix</keyword>
<feature type="transmembrane region" description="Helical" evidence="2">
    <location>
        <begin position="50"/>
        <end position="69"/>
    </location>
</feature>
<evidence type="ECO:0000256" key="2">
    <source>
        <dbReference type="SAM" id="Phobius"/>
    </source>
</evidence>
<keyword evidence="2" id="KW-0812">Transmembrane</keyword>